<name>J9GXZ3_9ZZZZ</name>
<reference evidence="5" key="1">
    <citation type="journal article" date="2012" name="PLoS ONE">
        <title>Gene sets for utilization of primary and secondary nutrition supplies in the distal gut of endangered iberian lynx.</title>
        <authorList>
            <person name="Alcaide M."/>
            <person name="Messina E."/>
            <person name="Richter M."/>
            <person name="Bargiela R."/>
            <person name="Peplies J."/>
            <person name="Huws S.A."/>
            <person name="Newbold C.J."/>
            <person name="Golyshin P.N."/>
            <person name="Simon M.A."/>
            <person name="Lopez G."/>
            <person name="Yakimov M.M."/>
            <person name="Ferrer M."/>
        </authorList>
    </citation>
    <scope>NUCLEOTIDE SEQUENCE</scope>
</reference>
<dbReference type="AlphaFoldDB" id="J9GXZ3"/>
<evidence type="ECO:0000313" key="5">
    <source>
        <dbReference type="EMBL" id="EJX05640.1"/>
    </source>
</evidence>
<dbReference type="PANTHER" id="PTHR14226">
    <property type="entry name" value="NEUROPATHY TARGET ESTERASE/SWISS CHEESE D.MELANOGASTER"/>
    <property type="match status" value="1"/>
</dbReference>
<dbReference type="EMBL" id="AMCI01001409">
    <property type="protein sequence ID" value="EJX05640.1"/>
    <property type="molecule type" value="Genomic_DNA"/>
</dbReference>
<keyword evidence="1" id="KW-0378">Hydrolase</keyword>
<dbReference type="CDD" id="cd07208">
    <property type="entry name" value="Pat_hypo_Ecoli_yjju_like"/>
    <property type="match status" value="1"/>
</dbReference>
<evidence type="ECO:0000256" key="2">
    <source>
        <dbReference type="ARBA" id="ARBA00022963"/>
    </source>
</evidence>
<evidence type="ECO:0000259" key="4">
    <source>
        <dbReference type="PROSITE" id="PS51635"/>
    </source>
</evidence>
<dbReference type="Gene3D" id="3.40.1090.10">
    <property type="entry name" value="Cytosolic phospholipase A2 catalytic domain"/>
    <property type="match status" value="2"/>
</dbReference>
<dbReference type="PANTHER" id="PTHR14226:SF25">
    <property type="entry name" value="PHOSPHOESTERASE"/>
    <property type="match status" value="1"/>
</dbReference>
<comment type="caution">
    <text evidence="5">The sequence shown here is derived from an EMBL/GenBank/DDBJ whole genome shotgun (WGS) entry which is preliminary data.</text>
</comment>
<evidence type="ECO:0000256" key="3">
    <source>
        <dbReference type="ARBA" id="ARBA00023098"/>
    </source>
</evidence>
<keyword evidence="3" id="KW-0443">Lipid metabolism</keyword>
<feature type="domain" description="PNPLA" evidence="4">
    <location>
        <begin position="10"/>
        <end position="177"/>
    </location>
</feature>
<dbReference type="InterPro" id="IPR045943">
    <property type="entry name" value="DUF6363"/>
</dbReference>
<dbReference type="GO" id="GO:0008233">
    <property type="term" value="F:peptidase activity"/>
    <property type="evidence" value="ECO:0007669"/>
    <property type="project" value="UniProtKB-KW"/>
</dbReference>
<protein>
    <submittedName>
        <fullName evidence="5">Serine protease</fullName>
    </submittedName>
</protein>
<dbReference type="InterPro" id="IPR002641">
    <property type="entry name" value="PNPLA_dom"/>
</dbReference>
<dbReference type="InterPro" id="IPR037483">
    <property type="entry name" value="YjjU-like"/>
</dbReference>
<dbReference type="SUPFAM" id="SSF52151">
    <property type="entry name" value="FabD/lysophospholipase-like"/>
    <property type="match status" value="1"/>
</dbReference>
<organism evidence="5">
    <name type="scientific">gut metagenome</name>
    <dbReference type="NCBI Taxonomy" id="749906"/>
    <lineage>
        <taxon>unclassified sequences</taxon>
        <taxon>metagenomes</taxon>
        <taxon>organismal metagenomes</taxon>
    </lineage>
</organism>
<accession>J9GXZ3</accession>
<keyword evidence="5" id="KW-0645">Protease</keyword>
<dbReference type="Pfam" id="PF19890">
    <property type="entry name" value="DUF6363"/>
    <property type="match status" value="1"/>
</dbReference>
<dbReference type="GO" id="GO:0006508">
    <property type="term" value="P:proteolysis"/>
    <property type="evidence" value="ECO:0007669"/>
    <property type="project" value="UniProtKB-KW"/>
</dbReference>
<dbReference type="InterPro" id="IPR050301">
    <property type="entry name" value="NTE"/>
</dbReference>
<proteinExistence type="predicted"/>
<evidence type="ECO:0000256" key="1">
    <source>
        <dbReference type="ARBA" id="ARBA00022801"/>
    </source>
</evidence>
<dbReference type="Pfam" id="PF01734">
    <property type="entry name" value="Patatin"/>
    <property type="match status" value="1"/>
</dbReference>
<dbReference type="PROSITE" id="PS51635">
    <property type="entry name" value="PNPLA"/>
    <property type="match status" value="1"/>
</dbReference>
<gene>
    <name evidence="5" type="ORF">EVA_06253</name>
</gene>
<keyword evidence="2" id="KW-0442">Lipid degradation</keyword>
<dbReference type="GO" id="GO:0016042">
    <property type="term" value="P:lipid catabolic process"/>
    <property type="evidence" value="ECO:0007669"/>
    <property type="project" value="UniProtKB-KW"/>
</dbReference>
<dbReference type="InterPro" id="IPR016035">
    <property type="entry name" value="Acyl_Trfase/lysoPLipase"/>
</dbReference>
<sequence>MNIFPTNTGLVLEGGGMRGVFTSGVLDYFMDNQIEFPYCVSVSAGACNGLSYMSRQRGRAKITNIDFLEKYRYIGMKYLWTQRSILDRETLYDKIPNEILPFDYDACFANPMTFEMVTTNCLTGKSCYLSERKNPERLLAIAKASSSLPFVCPIVWVDHQPMLDGGIIDSIPIERALATGHPFNVVVLTRNRGFRKSGHDIKIPKYIYRRFPRLRLVLSKLNAYYNRQLELIERMEDEGTVLSIRPQHPLEVDRLESDTQKLTALYEEGYQCAKRAIEDYLKKRPH</sequence>